<organism evidence="2 3">
    <name type="scientific">Xanthomonas citri pv. citri</name>
    <dbReference type="NCBI Taxonomy" id="611301"/>
    <lineage>
        <taxon>Bacteria</taxon>
        <taxon>Pseudomonadati</taxon>
        <taxon>Pseudomonadota</taxon>
        <taxon>Gammaproteobacteria</taxon>
        <taxon>Lysobacterales</taxon>
        <taxon>Lysobacteraceae</taxon>
        <taxon>Xanthomonas</taxon>
    </lineage>
</organism>
<protein>
    <submittedName>
        <fullName evidence="2">Uncharacterized protein</fullName>
    </submittedName>
</protein>
<dbReference type="AlphaFoldDB" id="A0A0U5FG12"/>
<name>A0A0U5FG12_XANCI</name>
<dbReference type="Proteomes" id="UP000052230">
    <property type="component" value="Unassembled WGS sequence"/>
</dbReference>
<accession>A0A0U5FG12</accession>
<reference evidence="2 3" key="1">
    <citation type="submission" date="2014-09" db="EMBL/GenBank/DDBJ databases">
        <authorList>
            <person name="Regsiter A."/>
        </authorList>
    </citation>
    <scope>NUCLEOTIDE SEQUENCE [LARGE SCALE GENOMIC DNA]</scope>
</reference>
<keyword evidence="3" id="KW-1185">Reference proteome</keyword>
<dbReference type="EMBL" id="CCXZ01000116">
    <property type="protein sequence ID" value="CEG16037.1"/>
    <property type="molecule type" value="Genomic_DNA"/>
</dbReference>
<sequence>MQQQQIQTLQSRAQKQCLRMPPACMRKMAKTRSAQDTIDTRIYRSRRCASLDASYGTLAHTAMECRLALCLAQCLQAHAHNHADGMTCRRAAPKSGGLAPSKQGAASS</sequence>
<gene>
    <name evidence="2" type="ORF">XAC3562_240091</name>
</gene>
<evidence type="ECO:0000313" key="3">
    <source>
        <dbReference type="Proteomes" id="UP000052230"/>
    </source>
</evidence>
<feature type="region of interest" description="Disordered" evidence="1">
    <location>
        <begin position="87"/>
        <end position="108"/>
    </location>
</feature>
<evidence type="ECO:0000256" key="1">
    <source>
        <dbReference type="SAM" id="MobiDB-lite"/>
    </source>
</evidence>
<evidence type="ECO:0000313" key="2">
    <source>
        <dbReference type="EMBL" id="CEG16037.1"/>
    </source>
</evidence>
<comment type="caution">
    <text evidence="2">The sequence shown here is derived from an EMBL/GenBank/DDBJ whole genome shotgun (WGS) entry which is preliminary data.</text>
</comment>
<proteinExistence type="predicted"/>